<evidence type="ECO:0000256" key="1">
    <source>
        <dbReference type="ARBA" id="ARBA00004141"/>
    </source>
</evidence>
<keyword evidence="7" id="KW-1185">Reference proteome</keyword>
<name>A0A120JWF5_9GAMM</name>
<keyword evidence="4 5" id="KW-0472">Membrane</keyword>
<feature type="transmembrane region" description="Helical" evidence="5">
    <location>
        <begin position="363"/>
        <end position="385"/>
    </location>
</feature>
<evidence type="ECO:0008006" key="8">
    <source>
        <dbReference type="Google" id="ProtNLM"/>
    </source>
</evidence>
<evidence type="ECO:0000313" key="7">
    <source>
        <dbReference type="Proteomes" id="UP000063387"/>
    </source>
</evidence>
<dbReference type="KEGG" id="hco:LOKO_02787"/>
<dbReference type="InterPro" id="IPR029058">
    <property type="entry name" value="AB_hydrolase_fold"/>
</dbReference>
<evidence type="ECO:0000256" key="5">
    <source>
        <dbReference type="SAM" id="Phobius"/>
    </source>
</evidence>
<evidence type="ECO:0000313" key="6">
    <source>
        <dbReference type="EMBL" id="AMD01839.1"/>
    </source>
</evidence>
<evidence type="ECO:0000256" key="3">
    <source>
        <dbReference type="ARBA" id="ARBA00022989"/>
    </source>
</evidence>
<dbReference type="OrthoDB" id="4428026at2"/>
<evidence type="ECO:0000256" key="4">
    <source>
        <dbReference type="ARBA" id="ARBA00023136"/>
    </source>
</evidence>
<dbReference type="AlphaFoldDB" id="A0A120JWF5"/>
<evidence type="ECO:0000256" key="2">
    <source>
        <dbReference type="ARBA" id="ARBA00022692"/>
    </source>
</evidence>
<keyword evidence="2 5" id="KW-0812">Transmembrane</keyword>
<reference evidence="6 7" key="1">
    <citation type="journal article" date="2016" name="Genome Announc.">
        <title>Draft Genome Sequence of 'Halomonas chromatireducens' Strain AGD 8-3, a Haloalkaliphilic Chromate- and Selenite-Reducing Gammaproteobacterium.</title>
        <authorList>
            <person name="Sharko F.S."/>
            <person name="Shapovalova A.A."/>
            <person name="Tsygankova S.V."/>
            <person name="Komova A.V."/>
            <person name="Boulygina E.S."/>
            <person name="Teslyuk A.B."/>
            <person name="Gotovtsev P.M."/>
            <person name="Namsaraev Z.B."/>
            <person name="Khijniak T.V."/>
            <person name="Nedoluzhko A.V."/>
            <person name="Vasilov R.G."/>
        </authorList>
    </citation>
    <scope>NUCLEOTIDE SEQUENCE [LARGE SCALE GENOMIC DNA]</scope>
    <source>
        <strain evidence="6 7">AGD 8-3</strain>
    </source>
</reference>
<proteinExistence type="predicted"/>
<dbReference type="RefSeq" id="WP_083517736.1">
    <property type="nucleotide sequence ID" value="NZ_CP014226.1"/>
</dbReference>
<dbReference type="PATRIC" id="fig|507626.3.peg.2782"/>
<dbReference type="EMBL" id="CP014226">
    <property type="protein sequence ID" value="AMD01839.1"/>
    <property type="molecule type" value="Genomic_DNA"/>
</dbReference>
<protein>
    <recommendedName>
        <fullName evidence="8">DUF726 domain-containing protein</fullName>
    </recommendedName>
</protein>
<dbReference type="Proteomes" id="UP000063387">
    <property type="component" value="Chromosome"/>
</dbReference>
<comment type="subcellular location">
    <subcellularLocation>
        <location evidence="1">Membrane</location>
        <topology evidence="1">Multi-pass membrane protein</topology>
    </subcellularLocation>
</comment>
<reference evidence="6 7" key="2">
    <citation type="submission" date="2016-02" db="EMBL/GenBank/DDBJ databases">
        <authorList>
            <person name="Wen L."/>
            <person name="He K."/>
            <person name="Yang H."/>
        </authorList>
    </citation>
    <scope>NUCLEOTIDE SEQUENCE [LARGE SCALE GENOMIC DNA]</scope>
    <source>
        <strain evidence="6 7">AGD 8-3</strain>
    </source>
</reference>
<dbReference type="STRING" id="507626.LOKO_02787"/>
<accession>A0A120JWF5</accession>
<dbReference type="Pfam" id="PF05277">
    <property type="entry name" value="DUF726"/>
    <property type="match status" value="1"/>
</dbReference>
<dbReference type="PANTHER" id="PTHR17920:SF3">
    <property type="entry name" value="TRANSMEMBRANE AND COILED-COIL DOMAIN-CONTAINING PROTEIN 4"/>
    <property type="match status" value="1"/>
</dbReference>
<organism evidence="6 7">
    <name type="scientific">Halomonas chromatireducens</name>
    <dbReference type="NCBI Taxonomy" id="507626"/>
    <lineage>
        <taxon>Bacteria</taxon>
        <taxon>Pseudomonadati</taxon>
        <taxon>Pseudomonadota</taxon>
        <taxon>Gammaproteobacteria</taxon>
        <taxon>Oceanospirillales</taxon>
        <taxon>Halomonadaceae</taxon>
        <taxon>Halomonas</taxon>
    </lineage>
</organism>
<dbReference type="PANTHER" id="PTHR17920">
    <property type="entry name" value="TRANSMEMBRANE AND COILED-COIL DOMAIN-CONTAINING PROTEIN 4 TMCO4"/>
    <property type="match status" value="1"/>
</dbReference>
<sequence length="402" mass="42079">MSETHVHSLESWCSWCGEFSRHTLFEESSIGRSTFKCSACEFLTVKCRHCENMARAALGDSAKTENDDEEQGGSLFGDSIKRVSQLFTENWHNELCAEHDGTMPDFTKAKATILELGEFKHLMRPRKTNLYGLTKQVGVVAGGIVAVGTGAYLAAPGIAAGLGSTGALGAASTGTAIGTLKGATLASASLAKVGSGGLAIIAATGAGLGGKTGYGLANAYLKDIPDYHFTLKRATSSDCGHRVVVVNGFLSEDDLEAHDWCDGLADHYKDAPLWYLNWEAKTLRKLGGMLSGTSRSVFSSSILSSGVGLASKALAKGVSHGGMAMTAVGLASNPWHSAMLNAEKAGLLLAEAISRTEGKTFTLMGHSLGARVVFFALLALVSMAIRSDPPAVISFDPPVIVS</sequence>
<dbReference type="GO" id="GO:0016020">
    <property type="term" value="C:membrane"/>
    <property type="evidence" value="ECO:0007669"/>
    <property type="project" value="UniProtKB-SubCell"/>
</dbReference>
<gene>
    <name evidence="6" type="ORF">LOKO_02787</name>
</gene>
<keyword evidence="3 5" id="KW-1133">Transmembrane helix</keyword>
<dbReference type="InterPro" id="IPR007941">
    <property type="entry name" value="DUF726"/>
</dbReference>
<dbReference type="SUPFAM" id="SSF53474">
    <property type="entry name" value="alpha/beta-Hydrolases"/>
    <property type="match status" value="1"/>
</dbReference>